<reference evidence="2" key="1">
    <citation type="journal article" date="2019" name="Int. J. Syst. Evol. Microbiol.">
        <title>The Global Catalogue of Microorganisms (GCM) 10K type strain sequencing project: providing services to taxonomists for standard genome sequencing and annotation.</title>
        <authorList>
            <consortium name="The Broad Institute Genomics Platform"/>
            <consortium name="The Broad Institute Genome Sequencing Center for Infectious Disease"/>
            <person name="Wu L."/>
            <person name="Ma J."/>
        </authorList>
    </citation>
    <scope>NUCLEOTIDE SEQUENCE [LARGE SCALE GENOMIC DNA]</scope>
    <source>
        <strain evidence="2">JCM 4586</strain>
    </source>
</reference>
<name>A0ABQ2YGR2_9ACTN</name>
<dbReference type="Proteomes" id="UP000659223">
    <property type="component" value="Unassembled WGS sequence"/>
</dbReference>
<gene>
    <name evidence="1" type="ORF">GCM10010324_31420</name>
</gene>
<evidence type="ECO:0008006" key="3">
    <source>
        <dbReference type="Google" id="ProtNLM"/>
    </source>
</evidence>
<dbReference type="RefSeq" id="WP_190022290.1">
    <property type="nucleotide sequence ID" value="NZ_BMUT01000006.1"/>
</dbReference>
<evidence type="ECO:0000313" key="1">
    <source>
        <dbReference type="EMBL" id="GGX83577.1"/>
    </source>
</evidence>
<dbReference type="EMBL" id="BMUT01000006">
    <property type="protein sequence ID" value="GGX83577.1"/>
    <property type="molecule type" value="Genomic_DNA"/>
</dbReference>
<protein>
    <recommendedName>
        <fullName evidence="3">DNA primase/polymerase bifunctional N-terminal domain-containing protein</fullName>
    </recommendedName>
</protein>
<keyword evidence="2" id="KW-1185">Reference proteome</keyword>
<accession>A0ABQ2YGR2</accession>
<comment type="caution">
    <text evidence="1">The sequence shown here is derived from an EMBL/GenBank/DDBJ whole genome shotgun (WGS) entry which is preliminary data.</text>
</comment>
<evidence type="ECO:0000313" key="2">
    <source>
        <dbReference type="Proteomes" id="UP000659223"/>
    </source>
</evidence>
<sequence>MTAVSRWLSRASYDPATTLALWAAGETAPLLVGREWRLVRIDFALAAAAVTGLRSRRRHIGPYLMGGAEHAMWWLLPLGEDVGSVAGIPGVTSYPKGSELFAPPPGKYLGDRVWVLPDPAEGQWATLTAAAELREVLGTARPAGTG</sequence>
<proteinExistence type="predicted"/>
<organism evidence="1 2">
    <name type="scientific">Streptomyces hiroshimensis</name>
    <dbReference type="NCBI Taxonomy" id="66424"/>
    <lineage>
        <taxon>Bacteria</taxon>
        <taxon>Bacillati</taxon>
        <taxon>Actinomycetota</taxon>
        <taxon>Actinomycetes</taxon>
        <taxon>Kitasatosporales</taxon>
        <taxon>Streptomycetaceae</taxon>
        <taxon>Streptomyces</taxon>
    </lineage>
</organism>